<dbReference type="EMBL" id="LYOS01000001">
    <property type="protein sequence ID" value="OFV68798.1"/>
    <property type="molecule type" value="Genomic_DNA"/>
</dbReference>
<sequence>MIKASMYVLLNEQAVSIIELESGCKILRKYWDPISKKG</sequence>
<proteinExistence type="predicted"/>
<comment type="caution">
    <text evidence="1">The sequence shown here is derived from an EMBL/GenBank/DDBJ whole genome shotgun (WGS) entry which is preliminary data.</text>
</comment>
<evidence type="ECO:0000313" key="1">
    <source>
        <dbReference type="EMBL" id="OFV68798.1"/>
    </source>
</evidence>
<name>A0A1F2PC30_9EURY</name>
<evidence type="ECO:0000313" key="2">
    <source>
        <dbReference type="Proteomes" id="UP000186940"/>
    </source>
</evidence>
<dbReference type="Proteomes" id="UP000186940">
    <property type="component" value="Unassembled WGS sequence"/>
</dbReference>
<reference evidence="1" key="1">
    <citation type="submission" date="2016-05" db="EMBL/GenBank/DDBJ databases">
        <title>Microbial consortia oxidize butane by reversing methanogenesis.</title>
        <authorList>
            <person name="Laso-Perez R."/>
            <person name="Richter M."/>
            <person name="Wegener G."/>
            <person name="Musat F."/>
        </authorList>
    </citation>
    <scope>NUCLEOTIDE SEQUENCE [LARGE SCALE GENOMIC DNA]</scope>
    <source>
        <strain evidence="1">BOX2</strain>
    </source>
</reference>
<accession>A0A1F2PC30</accession>
<protein>
    <submittedName>
        <fullName evidence="1">Uncharacterized protein</fullName>
    </submittedName>
</protein>
<gene>
    <name evidence="1" type="ORF">SCAL_000474</name>
</gene>
<keyword evidence="2" id="KW-1185">Reference proteome</keyword>
<dbReference type="AlphaFoldDB" id="A0A1F2PC30"/>
<organism evidence="1 2">
    <name type="scientific">Candidatus Syntropharchaeum caldarium</name>
    <dbReference type="NCBI Taxonomy" id="1838285"/>
    <lineage>
        <taxon>Archaea</taxon>
        <taxon>Methanobacteriati</taxon>
        <taxon>Methanobacteriota</taxon>
        <taxon>Stenosarchaea group</taxon>
        <taxon>Methanomicrobia</taxon>
        <taxon>Methanosarcinales</taxon>
        <taxon>ANME-2 cluster</taxon>
        <taxon>Candidatus Syntropharchaeum</taxon>
    </lineage>
</organism>